<dbReference type="VEuPathDB" id="FungiDB:SPRG_09814"/>
<evidence type="ECO:0000313" key="1">
    <source>
        <dbReference type="EMBL" id="KDO24424.1"/>
    </source>
</evidence>
<proteinExistence type="predicted"/>
<dbReference type="KEGG" id="spar:SPRG_09814"/>
<dbReference type="EMBL" id="KK583242">
    <property type="protein sequence ID" value="KDO24424.1"/>
    <property type="molecule type" value="Genomic_DNA"/>
</dbReference>
<sequence length="144" mass="15329">MLFDYSFSENEGVEFNDPASTAARQRDDAAVAFCDALQANMTLTDLIITNAHSLGGFHGRTLPVSLKTLNWEGCSNGVGDDATVTNLATAVCSTKLKHFESSVFGQLATRSAAAPTLAQLKSLVVVDRLDVNHTDALIAGLSRR</sequence>
<dbReference type="GeneID" id="24131963"/>
<dbReference type="AlphaFoldDB" id="A0A067C0V0"/>
<evidence type="ECO:0000313" key="2">
    <source>
        <dbReference type="Proteomes" id="UP000030745"/>
    </source>
</evidence>
<name>A0A067C0V0_SAPPC</name>
<dbReference type="Proteomes" id="UP000030745">
    <property type="component" value="Unassembled WGS sequence"/>
</dbReference>
<protein>
    <submittedName>
        <fullName evidence="1">Uncharacterized protein</fullName>
    </submittedName>
</protein>
<dbReference type="RefSeq" id="XP_012204854.1">
    <property type="nucleotide sequence ID" value="XM_012349464.1"/>
</dbReference>
<keyword evidence="2" id="KW-1185">Reference proteome</keyword>
<organism evidence="1 2">
    <name type="scientific">Saprolegnia parasitica (strain CBS 223.65)</name>
    <dbReference type="NCBI Taxonomy" id="695850"/>
    <lineage>
        <taxon>Eukaryota</taxon>
        <taxon>Sar</taxon>
        <taxon>Stramenopiles</taxon>
        <taxon>Oomycota</taxon>
        <taxon>Saprolegniomycetes</taxon>
        <taxon>Saprolegniales</taxon>
        <taxon>Saprolegniaceae</taxon>
        <taxon>Saprolegnia</taxon>
    </lineage>
</organism>
<reference evidence="1 2" key="1">
    <citation type="journal article" date="2013" name="PLoS Genet.">
        <title>Distinctive expansion of potential virulence genes in the genome of the oomycete fish pathogen Saprolegnia parasitica.</title>
        <authorList>
            <person name="Jiang R.H."/>
            <person name="de Bruijn I."/>
            <person name="Haas B.J."/>
            <person name="Belmonte R."/>
            <person name="Lobach L."/>
            <person name="Christie J."/>
            <person name="van den Ackerveken G."/>
            <person name="Bottin A."/>
            <person name="Bulone V."/>
            <person name="Diaz-Moreno S.M."/>
            <person name="Dumas B."/>
            <person name="Fan L."/>
            <person name="Gaulin E."/>
            <person name="Govers F."/>
            <person name="Grenville-Briggs L.J."/>
            <person name="Horner N.R."/>
            <person name="Levin J.Z."/>
            <person name="Mammella M."/>
            <person name="Meijer H.J."/>
            <person name="Morris P."/>
            <person name="Nusbaum C."/>
            <person name="Oome S."/>
            <person name="Phillips A.J."/>
            <person name="van Rooyen D."/>
            <person name="Rzeszutek E."/>
            <person name="Saraiva M."/>
            <person name="Secombes C.J."/>
            <person name="Seidl M.F."/>
            <person name="Snel B."/>
            <person name="Stassen J.H."/>
            <person name="Sykes S."/>
            <person name="Tripathy S."/>
            <person name="van den Berg H."/>
            <person name="Vega-Arreguin J.C."/>
            <person name="Wawra S."/>
            <person name="Young S.K."/>
            <person name="Zeng Q."/>
            <person name="Dieguez-Uribeondo J."/>
            <person name="Russ C."/>
            <person name="Tyler B.M."/>
            <person name="van West P."/>
        </authorList>
    </citation>
    <scope>NUCLEOTIDE SEQUENCE [LARGE SCALE GENOMIC DNA]</scope>
    <source>
        <strain evidence="1 2">CBS 223.65</strain>
    </source>
</reference>
<gene>
    <name evidence="1" type="ORF">SPRG_09814</name>
</gene>
<accession>A0A067C0V0</accession>